<sequence length="128" mass="14967">MKGEKINMISEKQLAELSQNYDRAYGYVYKDDGRSEYCFENKPEYLASFIMMHPKAHKIIITDSLDCLILNTIGTFIDLCSNQNLLQEILKTLLPMQLEGRKPLDFPCADMEEFNDYCNAKKFEMEMK</sequence>
<dbReference type="Proteomes" id="UP001169242">
    <property type="component" value="Unassembled WGS sequence"/>
</dbReference>
<evidence type="ECO:0000313" key="2">
    <source>
        <dbReference type="Proteomes" id="UP001169242"/>
    </source>
</evidence>
<organism evidence="1 2">
    <name type="scientific">Holtiella tumoricola</name>
    <dbReference type="NCBI Taxonomy" id="3018743"/>
    <lineage>
        <taxon>Bacteria</taxon>
        <taxon>Bacillati</taxon>
        <taxon>Bacillota</taxon>
        <taxon>Clostridia</taxon>
        <taxon>Lachnospirales</taxon>
        <taxon>Cellulosilyticaceae</taxon>
        <taxon>Holtiella</taxon>
    </lineage>
</organism>
<dbReference type="EMBL" id="JAQIFT010000033">
    <property type="protein sequence ID" value="MDA3731415.1"/>
    <property type="molecule type" value="Genomic_DNA"/>
</dbReference>
<accession>A0AA42DLL6</accession>
<dbReference type="RefSeq" id="WP_271011800.1">
    <property type="nucleotide sequence ID" value="NZ_JAQIFT010000033.1"/>
</dbReference>
<evidence type="ECO:0000313" key="1">
    <source>
        <dbReference type="EMBL" id="MDA3731415.1"/>
    </source>
</evidence>
<comment type="caution">
    <text evidence="1">The sequence shown here is derived from an EMBL/GenBank/DDBJ whole genome shotgun (WGS) entry which is preliminary data.</text>
</comment>
<keyword evidence="2" id="KW-1185">Reference proteome</keyword>
<protein>
    <submittedName>
        <fullName evidence="1">Resolvase</fullName>
    </submittedName>
</protein>
<proteinExistence type="predicted"/>
<name>A0AA42DLL6_9FIRM</name>
<gene>
    <name evidence="1" type="ORF">PBV87_07990</name>
</gene>
<dbReference type="AlphaFoldDB" id="A0AA42DLL6"/>
<reference evidence="1" key="1">
    <citation type="journal article" date="2023" name="Int. J. Syst. Evol. Microbiol.">
        <title>&lt;i&gt;Holtiella tumoricola&lt;/i&gt; gen. nov. sp. nov., isolated from a human clinical sample.</title>
        <authorList>
            <person name="Allen-Vercoe E."/>
            <person name="Daigneault M.C."/>
            <person name="Vancuren S.J."/>
            <person name="Cochrane K."/>
            <person name="O'Neal L.L."/>
            <person name="Sankaranarayanan K."/>
            <person name="Lawson P.A."/>
        </authorList>
    </citation>
    <scope>NUCLEOTIDE SEQUENCE</scope>
    <source>
        <strain evidence="1">CC70A</strain>
    </source>
</reference>